<protein>
    <submittedName>
        <fullName evidence="1">DUF72 domain-containing protein</fullName>
    </submittedName>
</protein>
<dbReference type="InterPro" id="IPR036520">
    <property type="entry name" value="UPF0759_sf"/>
</dbReference>
<organism evidence="1 2">
    <name type="scientific">Microbulbifer harenosus</name>
    <dbReference type="NCBI Taxonomy" id="2576840"/>
    <lineage>
        <taxon>Bacteria</taxon>
        <taxon>Pseudomonadati</taxon>
        <taxon>Pseudomonadota</taxon>
        <taxon>Gammaproteobacteria</taxon>
        <taxon>Cellvibrionales</taxon>
        <taxon>Microbulbiferaceae</taxon>
        <taxon>Microbulbifer</taxon>
    </lineage>
</organism>
<dbReference type="Proteomes" id="UP000306791">
    <property type="component" value="Unassembled WGS sequence"/>
</dbReference>
<accession>A0ABY2UKB6</accession>
<dbReference type="RefSeq" id="WP_138234719.1">
    <property type="nucleotide sequence ID" value="NZ_CP185860.1"/>
</dbReference>
<keyword evidence="2" id="KW-1185">Reference proteome</keyword>
<comment type="caution">
    <text evidence="1">The sequence shown here is derived from an EMBL/GenBank/DDBJ whole genome shotgun (WGS) entry which is preliminary data.</text>
</comment>
<dbReference type="Gene3D" id="3.20.20.410">
    <property type="entry name" value="Protein of unknown function UPF0759"/>
    <property type="match status" value="1"/>
</dbReference>
<name>A0ABY2UKB6_9GAMM</name>
<dbReference type="SUPFAM" id="SSF117396">
    <property type="entry name" value="TM1631-like"/>
    <property type="match status" value="1"/>
</dbReference>
<sequence>MKLPYFLGCPQWQHPAWHTRLPAGATPLERHSQLLNCVEGNTTFYATPTQAQFAGAPVAGGCSTGIRYIGHPDLENNRPISYSSINLRIRTY</sequence>
<evidence type="ECO:0000313" key="2">
    <source>
        <dbReference type="Proteomes" id="UP000306791"/>
    </source>
</evidence>
<dbReference type="EMBL" id="VANI01000005">
    <property type="protein sequence ID" value="TLM78687.1"/>
    <property type="molecule type" value="Genomic_DNA"/>
</dbReference>
<reference evidence="1 2" key="1">
    <citation type="submission" date="2019-05" db="EMBL/GenBank/DDBJ databases">
        <title>Microbulbifer harenosus sp. nov., an alginate-degrading bacterium isolated from coastal sand.</title>
        <authorList>
            <person name="Huang H."/>
            <person name="Mo K."/>
            <person name="Bao S."/>
        </authorList>
    </citation>
    <scope>NUCLEOTIDE SEQUENCE [LARGE SCALE GENOMIC DNA]</scope>
    <source>
        <strain evidence="1 2">HB161719</strain>
    </source>
</reference>
<gene>
    <name evidence="1" type="ORF">FDY93_05395</name>
</gene>
<proteinExistence type="predicted"/>
<evidence type="ECO:0000313" key="1">
    <source>
        <dbReference type="EMBL" id="TLM78687.1"/>
    </source>
</evidence>